<accession>A0A8S0VPA0</accession>
<keyword evidence="3" id="KW-0722">Serine protease inhibitor</keyword>
<feature type="signal peptide" evidence="5">
    <location>
        <begin position="1"/>
        <end position="29"/>
    </location>
</feature>
<dbReference type="Pfam" id="PF02428">
    <property type="entry name" value="Prot_inhib_II"/>
    <property type="match status" value="1"/>
</dbReference>
<reference evidence="6 7" key="1">
    <citation type="submission" date="2019-12" db="EMBL/GenBank/DDBJ databases">
        <authorList>
            <person name="Alioto T."/>
            <person name="Alioto T."/>
            <person name="Gomez Garrido J."/>
        </authorList>
    </citation>
    <scope>NUCLEOTIDE SEQUENCE [LARGE SCALE GENOMIC DNA]</scope>
</reference>
<dbReference type="InterPro" id="IPR051391">
    <property type="entry name" value="Protease_inhibitor_I20"/>
</dbReference>
<dbReference type="Proteomes" id="UP000594638">
    <property type="component" value="Unassembled WGS sequence"/>
</dbReference>
<dbReference type="Gramene" id="OE9A029860T1">
    <property type="protein sequence ID" value="OE9A029860C1"/>
    <property type="gene ID" value="OE9A029860"/>
</dbReference>
<keyword evidence="2" id="KW-0646">Protease inhibitor</keyword>
<dbReference type="Gene3D" id="3.30.60.30">
    <property type="match status" value="1"/>
</dbReference>
<name>A0A8S0VPA0_OLEEU</name>
<keyword evidence="5" id="KW-0732">Signal</keyword>
<evidence type="ECO:0000313" key="6">
    <source>
        <dbReference type="EMBL" id="CAA3033610.1"/>
    </source>
</evidence>
<dbReference type="OrthoDB" id="1539471at2759"/>
<protein>
    <submittedName>
        <fullName evidence="6">Ase inhibitor PSI- -like</fullName>
    </submittedName>
</protein>
<evidence type="ECO:0000256" key="4">
    <source>
        <dbReference type="ARBA" id="ARBA00023157"/>
    </source>
</evidence>
<dbReference type="EMBL" id="CACTIH010010816">
    <property type="protein sequence ID" value="CAA3033610.1"/>
    <property type="molecule type" value="Genomic_DNA"/>
</dbReference>
<dbReference type="PANTHER" id="PTHR33832">
    <property type="entry name" value="SERINE-TYPE ENDOPEPTIDASE INHIBITOR"/>
    <property type="match status" value="1"/>
</dbReference>
<gene>
    <name evidence="6" type="ORF">OLEA9_A029860</name>
</gene>
<comment type="caution">
    <text evidence="6">The sequence shown here is derived from an EMBL/GenBank/DDBJ whole genome shotgun (WGS) entry which is preliminary data.</text>
</comment>
<dbReference type="InterPro" id="IPR003465">
    <property type="entry name" value="Prot_inh_I20"/>
</dbReference>
<evidence type="ECO:0000256" key="1">
    <source>
        <dbReference type="ARBA" id="ARBA00007766"/>
    </source>
</evidence>
<dbReference type="AlphaFoldDB" id="A0A8S0VPA0"/>
<dbReference type="GO" id="GO:0004867">
    <property type="term" value="F:serine-type endopeptidase inhibitor activity"/>
    <property type="evidence" value="ECO:0007669"/>
    <property type="project" value="UniProtKB-KW"/>
</dbReference>
<evidence type="ECO:0000256" key="3">
    <source>
        <dbReference type="ARBA" id="ARBA00022900"/>
    </source>
</evidence>
<dbReference type="PANTHER" id="PTHR33832:SF15">
    <property type="entry name" value="SERINE-TYPE ENDOPEPTIDASE INHIBITOR"/>
    <property type="match status" value="1"/>
</dbReference>
<sequence>MANSKVGILTLLVLCGLFFLGSNVEYAEAKTKVCPQVCLKFGYMICPHSGDKKLYPACTNCCLAKKGCKLYGSHGKLICTGK</sequence>
<dbReference type="SUPFAM" id="SSF100897">
    <property type="entry name" value="Plant proteinase inhibitors"/>
    <property type="match status" value="1"/>
</dbReference>
<proteinExistence type="inferred from homology"/>
<evidence type="ECO:0000313" key="7">
    <source>
        <dbReference type="Proteomes" id="UP000594638"/>
    </source>
</evidence>
<feature type="chain" id="PRO_5035758627" evidence="5">
    <location>
        <begin position="30"/>
        <end position="82"/>
    </location>
</feature>
<keyword evidence="4" id="KW-1015">Disulfide bond</keyword>
<evidence type="ECO:0000256" key="5">
    <source>
        <dbReference type="SAM" id="SignalP"/>
    </source>
</evidence>
<comment type="similarity">
    <text evidence="1">Belongs to the protease inhibitor I20 (potato type II proteinase inhibitor) family.</text>
</comment>
<evidence type="ECO:0000256" key="2">
    <source>
        <dbReference type="ARBA" id="ARBA00022690"/>
    </source>
</evidence>
<organism evidence="6 7">
    <name type="scientific">Olea europaea subsp. europaea</name>
    <dbReference type="NCBI Taxonomy" id="158383"/>
    <lineage>
        <taxon>Eukaryota</taxon>
        <taxon>Viridiplantae</taxon>
        <taxon>Streptophyta</taxon>
        <taxon>Embryophyta</taxon>
        <taxon>Tracheophyta</taxon>
        <taxon>Spermatophyta</taxon>
        <taxon>Magnoliopsida</taxon>
        <taxon>eudicotyledons</taxon>
        <taxon>Gunneridae</taxon>
        <taxon>Pentapetalae</taxon>
        <taxon>asterids</taxon>
        <taxon>lamiids</taxon>
        <taxon>Lamiales</taxon>
        <taxon>Oleaceae</taxon>
        <taxon>Oleeae</taxon>
        <taxon>Olea</taxon>
    </lineage>
</organism>
<keyword evidence="7" id="KW-1185">Reference proteome</keyword>